<reference evidence="1 2" key="1">
    <citation type="submission" date="2016-10" db="EMBL/GenBank/DDBJ databases">
        <authorList>
            <person name="de Groot N.N."/>
        </authorList>
    </citation>
    <scope>NUCLEOTIDE SEQUENCE [LARGE SCALE GENOMIC DNA]</scope>
    <source>
        <strain evidence="1 2">AA1</strain>
    </source>
</reference>
<proteinExistence type="predicted"/>
<evidence type="ECO:0000313" key="1">
    <source>
        <dbReference type="EMBL" id="SCY83566.1"/>
    </source>
</evidence>
<dbReference type="OrthoDB" id="9793997at2"/>
<protein>
    <submittedName>
        <fullName evidence="1">Putative exonuclease, RdgC</fullName>
    </submittedName>
</protein>
<dbReference type="EMBL" id="FMUX01000025">
    <property type="protein sequence ID" value="SCY83566.1"/>
    <property type="molecule type" value="Genomic_DNA"/>
</dbReference>
<accession>A0A1G5J5E3</accession>
<dbReference type="Proteomes" id="UP000198870">
    <property type="component" value="Unassembled WGS sequence"/>
</dbReference>
<keyword evidence="1" id="KW-0378">Hydrolase</keyword>
<gene>
    <name evidence="1" type="ORF">SAMN05216233_12538</name>
</gene>
<dbReference type="AlphaFoldDB" id="A0A1G5J5E3"/>
<sequence>MGLLSATQTIARYRVEGSFSENPTEQVRKGLKKQIITDIDNEAQDMAVGWTSFEAPFTPDFDDTTFQIGTHYVFGMRIDKKSIPTKVVKQQVAIASAKRLAESDREFLSKNEKSEIKEHVMNVLTIRIPPTPNVFDVVWQYEEQEVWLYSTQKAANEEFETLFNKSFSGIKLIRLFPYTQADLTLALSDTDRDRLSAITPEDFTE</sequence>
<keyword evidence="1" id="KW-0540">Nuclease</keyword>
<dbReference type="RefSeq" id="WP_092214907.1">
    <property type="nucleotide sequence ID" value="NZ_FMUX01000025.1"/>
</dbReference>
<dbReference type="STRING" id="419481.SAMN05216233_12538"/>
<dbReference type="GO" id="GO:0006310">
    <property type="term" value="P:DNA recombination"/>
    <property type="evidence" value="ECO:0007669"/>
    <property type="project" value="InterPro"/>
</dbReference>
<dbReference type="InterPro" id="IPR007476">
    <property type="entry name" value="RdgC"/>
</dbReference>
<keyword evidence="2" id="KW-1185">Reference proteome</keyword>
<name>A0A1G5J5E3_9BACT</name>
<keyword evidence="1" id="KW-0269">Exonuclease</keyword>
<evidence type="ECO:0000313" key="2">
    <source>
        <dbReference type="Proteomes" id="UP000198870"/>
    </source>
</evidence>
<dbReference type="GO" id="GO:0004527">
    <property type="term" value="F:exonuclease activity"/>
    <property type="evidence" value="ECO:0007669"/>
    <property type="project" value="UniProtKB-KW"/>
</dbReference>
<dbReference type="Pfam" id="PF04381">
    <property type="entry name" value="RdgC"/>
    <property type="match status" value="1"/>
</dbReference>
<organism evidence="1 2">
    <name type="scientific">Desulfoluna spongiiphila</name>
    <dbReference type="NCBI Taxonomy" id="419481"/>
    <lineage>
        <taxon>Bacteria</taxon>
        <taxon>Pseudomonadati</taxon>
        <taxon>Thermodesulfobacteriota</taxon>
        <taxon>Desulfobacteria</taxon>
        <taxon>Desulfobacterales</taxon>
        <taxon>Desulfolunaceae</taxon>
        <taxon>Desulfoluna</taxon>
    </lineage>
</organism>